<dbReference type="InterPro" id="IPR035979">
    <property type="entry name" value="RBD_domain_sf"/>
</dbReference>
<gene>
    <name evidence="2" type="ORF">CAPTEDRAFT_199844</name>
</gene>
<dbReference type="EMBL" id="KB293367">
    <property type="protein sequence ID" value="ELU16052.1"/>
    <property type="molecule type" value="Genomic_DNA"/>
</dbReference>
<evidence type="ECO:0000313" key="4">
    <source>
        <dbReference type="Proteomes" id="UP000014760"/>
    </source>
</evidence>
<dbReference type="EnsemblMetazoa" id="CapteT199844">
    <property type="protein sequence ID" value="CapteP199844"/>
    <property type="gene ID" value="CapteG199844"/>
</dbReference>
<dbReference type="GO" id="GO:0003676">
    <property type="term" value="F:nucleic acid binding"/>
    <property type="evidence" value="ECO:0007669"/>
    <property type="project" value="InterPro"/>
</dbReference>
<dbReference type="AlphaFoldDB" id="R7VBW3"/>
<organism evidence="2">
    <name type="scientific">Capitella teleta</name>
    <name type="common">Polychaete worm</name>
    <dbReference type="NCBI Taxonomy" id="283909"/>
    <lineage>
        <taxon>Eukaryota</taxon>
        <taxon>Metazoa</taxon>
        <taxon>Spiralia</taxon>
        <taxon>Lophotrochozoa</taxon>
        <taxon>Annelida</taxon>
        <taxon>Polychaeta</taxon>
        <taxon>Sedentaria</taxon>
        <taxon>Scolecida</taxon>
        <taxon>Capitellidae</taxon>
        <taxon>Capitella</taxon>
    </lineage>
</organism>
<evidence type="ECO:0000256" key="1">
    <source>
        <dbReference type="SAM" id="MobiDB-lite"/>
    </source>
</evidence>
<keyword evidence="4" id="KW-1185">Reference proteome</keyword>
<feature type="region of interest" description="Disordered" evidence="1">
    <location>
        <begin position="178"/>
        <end position="205"/>
    </location>
</feature>
<feature type="compositionally biased region" description="Basic and acidic residues" evidence="1">
    <location>
        <begin position="196"/>
        <end position="205"/>
    </location>
</feature>
<feature type="region of interest" description="Disordered" evidence="1">
    <location>
        <begin position="375"/>
        <end position="406"/>
    </location>
</feature>
<evidence type="ECO:0000313" key="2">
    <source>
        <dbReference type="EMBL" id="ELU16052.1"/>
    </source>
</evidence>
<reference evidence="3" key="3">
    <citation type="submission" date="2015-06" db="UniProtKB">
        <authorList>
            <consortium name="EnsemblMetazoa"/>
        </authorList>
    </citation>
    <scope>IDENTIFICATION</scope>
</reference>
<feature type="region of interest" description="Disordered" evidence="1">
    <location>
        <begin position="586"/>
        <end position="636"/>
    </location>
</feature>
<name>R7VBW3_CAPTE</name>
<sequence>MPLEDLLDLLNLEDRKRSACVRNLPSHFTKDDLKNYLEQKGFRCKHIVVLDENGKEAMVVMTGTADFERLMSEEHDVEGISLIVTPGNRPLNGVTEIPVFTSVDAQVNPVWMHNDGMKQALDRMQNGVQIKRQKDGVHLVASLQKIVQAEKQLKMVLTAKSKKNAEYQIGENVMGIGTTAVRPKESKSASAGSKEGSSEKGSRAQRMEELYKGESVLHWEAVDTKSNAENSTNVPLCNSWEGATRAENPKLVLDASALPQREPRKPRSKREIYQMGDPRRNRELMDMTDEDLQLINEIMDKDLNSSSNKAKPCEKGFSPVICGNTTAPSKTSTASKSFEKSTAAEAFDTVTEVRPVEKATTVEPIKKITVAQAVENSTAAQPKETPAADKPKETSTAYKTPDQITAAKTVAEPTATAMEEIESFTGTNSDEELDTSNPFKDHLRLCQFCFKDEGLMFTCSCGFDVCHKCRENNECPKCGKDFHNRNPDGHLEENLADSQHATLFSMRHSKLKIPGSGGTLAMRMRVVPKDSPDKENEKNFWLPDSKEGRECHEKYKEYKRLQNKAKHQTKKAIRTHEQKIALTEKKIQKPSGEAEAEVEKKLKKLKPGKSPGPDYMHPRILKKTASQISKPAAYAV</sequence>
<dbReference type="EMBL" id="AMQN01004372">
    <property type="status" value="NOT_ANNOTATED_CDS"/>
    <property type="molecule type" value="Genomic_DNA"/>
</dbReference>
<reference evidence="4" key="1">
    <citation type="submission" date="2012-12" db="EMBL/GenBank/DDBJ databases">
        <authorList>
            <person name="Hellsten U."/>
            <person name="Grimwood J."/>
            <person name="Chapman J.A."/>
            <person name="Shapiro H."/>
            <person name="Aerts A."/>
            <person name="Otillar R.P."/>
            <person name="Terry A.Y."/>
            <person name="Boore J.L."/>
            <person name="Simakov O."/>
            <person name="Marletaz F."/>
            <person name="Cho S.-J."/>
            <person name="Edsinger-Gonzales E."/>
            <person name="Havlak P."/>
            <person name="Kuo D.-H."/>
            <person name="Larsson T."/>
            <person name="Lv J."/>
            <person name="Arendt D."/>
            <person name="Savage R."/>
            <person name="Osoegawa K."/>
            <person name="de Jong P."/>
            <person name="Lindberg D.R."/>
            <person name="Seaver E.C."/>
            <person name="Weisblat D.A."/>
            <person name="Putnam N.H."/>
            <person name="Grigoriev I.V."/>
            <person name="Rokhsar D.S."/>
        </authorList>
    </citation>
    <scope>NUCLEOTIDE SEQUENCE</scope>
    <source>
        <strain evidence="4">I ESC-2004</strain>
    </source>
</reference>
<proteinExistence type="predicted"/>
<protein>
    <submittedName>
        <fullName evidence="2 3">Uncharacterized protein</fullName>
    </submittedName>
</protein>
<accession>R7VBW3</accession>
<evidence type="ECO:0000313" key="3">
    <source>
        <dbReference type="EnsemblMetazoa" id="CapteP199844"/>
    </source>
</evidence>
<reference evidence="2 4" key="2">
    <citation type="journal article" date="2013" name="Nature">
        <title>Insights into bilaterian evolution from three spiralian genomes.</title>
        <authorList>
            <person name="Simakov O."/>
            <person name="Marletaz F."/>
            <person name="Cho S.J."/>
            <person name="Edsinger-Gonzales E."/>
            <person name="Havlak P."/>
            <person name="Hellsten U."/>
            <person name="Kuo D.H."/>
            <person name="Larsson T."/>
            <person name="Lv J."/>
            <person name="Arendt D."/>
            <person name="Savage R."/>
            <person name="Osoegawa K."/>
            <person name="de Jong P."/>
            <person name="Grimwood J."/>
            <person name="Chapman J.A."/>
            <person name="Shapiro H."/>
            <person name="Aerts A."/>
            <person name="Otillar R.P."/>
            <person name="Terry A.Y."/>
            <person name="Boore J.L."/>
            <person name="Grigoriev I.V."/>
            <person name="Lindberg D.R."/>
            <person name="Seaver E.C."/>
            <person name="Weisblat D.A."/>
            <person name="Putnam N.H."/>
            <person name="Rokhsar D.S."/>
        </authorList>
    </citation>
    <scope>NUCLEOTIDE SEQUENCE</scope>
    <source>
        <strain evidence="2 4">I ESC-2004</strain>
    </source>
</reference>
<dbReference type="HOGENOM" id="CLU_430380_0_0_1"/>
<dbReference type="EMBL" id="AMQN01004371">
    <property type="status" value="NOT_ANNOTATED_CDS"/>
    <property type="molecule type" value="Genomic_DNA"/>
</dbReference>
<dbReference type="Proteomes" id="UP000014760">
    <property type="component" value="Unassembled WGS sequence"/>
</dbReference>
<dbReference type="SUPFAM" id="SSF54928">
    <property type="entry name" value="RNA-binding domain, RBD"/>
    <property type="match status" value="1"/>
</dbReference>